<comment type="caution">
    <text evidence="2">The sequence shown here is derived from an EMBL/GenBank/DDBJ whole genome shotgun (WGS) entry which is preliminary data.</text>
</comment>
<dbReference type="OrthoDB" id="747636at2759"/>
<dbReference type="EMBL" id="NKQK01000026">
    <property type="protein sequence ID" value="PSR89665.1"/>
    <property type="molecule type" value="Genomic_DNA"/>
</dbReference>
<name>A0A2R6PE61_ACTCC</name>
<proteinExistence type="predicted"/>
<gene>
    <name evidence="2" type="ORF">CEY00_Acc29871</name>
</gene>
<accession>A0A2R6PE61</accession>
<feature type="signal peptide" evidence="1">
    <location>
        <begin position="1"/>
        <end position="23"/>
    </location>
</feature>
<dbReference type="FunCoup" id="A0A2R6PE61">
    <property type="interactions" value="76"/>
</dbReference>
<reference evidence="2 3" key="1">
    <citation type="submission" date="2017-07" db="EMBL/GenBank/DDBJ databases">
        <title>An improved, manually edited Actinidia chinensis var. chinensis (kiwifruit) genome highlights the challenges associated with draft genomes and gene prediction in plants.</title>
        <authorList>
            <person name="Pilkington S."/>
            <person name="Crowhurst R."/>
            <person name="Hilario E."/>
            <person name="Nardozza S."/>
            <person name="Fraser L."/>
            <person name="Peng Y."/>
            <person name="Gunaseelan K."/>
            <person name="Simpson R."/>
            <person name="Tahir J."/>
            <person name="Deroles S."/>
            <person name="Templeton K."/>
            <person name="Luo Z."/>
            <person name="Davy M."/>
            <person name="Cheng C."/>
            <person name="Mcneilage M."/>
            <person name="Scaglione D."/>
            <person name="Liu Y."/>
            <person name="Zhang Q."/>
            <person name="Datson P."/>
            <person name="De Silva N."/>
            <person name="Gardiner S."/>
            <person name="Bassett H."/>
            <person name="Chagne D."/>
            <person name="Mccallum J."/>
            <person name="Dzierzon H."/>
            <person name="Deng C."/>
            <person name="Wang Y.-Y."/>
            <person name="Barron N."/>
            <person name="Manako K."/>
            <person name="Bowen J."/>
            <person name="Foster T."/>
            <person name="Erridge Z."/>
            <person name="Tiffin H."/>
            <person name="Waite C."/>
            <person name="Davies K."/>
            <person name="Grierson E."/>
            <person name="Laing W."/>
            <person name="Kirk R."/>
            <person name="Chen X."/>
            <person name="Wood M."/>
            <person name="Montefiori M."/>
            <person name="Brummell D."/>
            <person name="Schwinn K."/>
            <person name="Catanach A."/>
            <person name="Fullerton C."/>
            <person name="Li D."/>
            <person name="Meiyalaghan S."/>
            <person name="Nieuwenhuizen N."/>
            <person name="Read N."/>
            <person name="Prakash R."/>
            <person name="Hunter D."/>
            <person name="Zhang H."/>
            <person name="Mckenzie M."/>
            <person name="Knabel M."/>
            <person name="Harris A."/>
            <person name="Allan A."/>
            <person name="Chen A."/>
            <person name="Janssen B."/>
            <person name="Plunkett B."/>
            <person name="Dwamena C."/>
            <person name="Voogd C."/>
            <person name="Leif D."/>
            <person name="Lafferty D."/>
            <person name="Souleyre E."/>
            <person name="Varkonyi-Gasic E."/>
            <person name="Gambi F."/>
            <person name="Hanley J."/>
            <person name="Yao J.-L."/>
            <person name="Cheung J."/>
            <person name="David K."/>
            <person name="Warren B."/>
            <person name="Marsh K."/>
            <person name="Snowden K."/>
            <person name="Lin-Wang K."/>
            <person name="Brian L."/>
            <person name="Martinez-Sanchez M."/>
            <person name="Wang M."/>
            <person name="Ileperuma N."/>
            <person name="Macnee N."/>
            <person name="Campin R."/>
            <person name="Mcatee P."/>
            <person name="Drummond R."/>
            <person name="Espley R."/>
            <person name="Ireland H."/>
            <person name="Wu R."/>
            <person name="Atkinson R."/>
            <person name="Karunairetnam S."/>
            <person name="Bulley S."/>
            <person name="Chunkath S."/>
            <person name="Hanley Z."/>
            <person name="Storey R."/>
            <person name="Thrimawithana A."/>
            <person name="Thomson S."/>
            <person name="David C."/>
            <person name="Testolin R."/>
        </authorList>
    </citation>
    <scope>NUCLEOTIDE SEQUENCE [LARGE SCALE GENOMIC DNA]</scope>
    <source>
        <strain evidence="3">cv. Red5</strain>
        <tissue evidence="2">Young leaf</tissue>
    </source>
</reference>
<keyword evidence="1" id="KW-0732">Signal</keyword>
<dbReference type="Proteomes" id="UP000241394">
    <property type="component" value="Chromosome LG26"/>
</dbReference>
<evidence type="ECO:0000313" key="3">
    <source>
        <dbReference type="Proteomes" id="UP000241394"/>
    </source>
</evidence>
<dbReference type="InParanoid" id="A0A2R6PE61"/>
<dbReference type="OMA" id="ELHDYPG"/>
<keyword evidence="3" id="KW-1185">Reference proteome</keyword>
<dbReference type="PANTHER" id="PTHR33474">
    <property type="entry name" value="TRANSMEMBRANE PROTEIN"/>
    <property type="match status" value="1"/>
</dbReference>
<dbReference type="Gramene" id="PSR89665">
    <property type="protein sequence ID" value="PSR89665"/>
    <property type="gene ID" value="CEY00_Acc29871"/>
</dbReference>
<dbReference type="AlphaFoldDB" id="A0A2R6PE61"/>
<evidence type="ECO:0000256" key="1">
    <source>
        <dbReference type="SAM" id="SignalP"/>
    </source>
</evidence>
<protein>
    <submittedName>
        <fullName evidence="2">Protein IMPACT-A like</fullName>
    </submittedName>
</protein>
<dbReference type="STRING" id="1590841.A0A2R6PE61"/>
<organism evidence="2 3">
    <name type="scientific">Actinidia chinensis var. chinensis</name>
    <name type="common">Chinese soft-hair kiwi</name>
    <dbReference type="NCBI Taxonomy" id="1590841"/>
    <lineage>
        <taxon>Eukaryota</taxon>
        <taxon>Viridiplantae</taxon>
        <taxon>Streptophyta</taxon>
        <taxon>Embryophyta</taxon>
        <taxon>Tracheophyta</taxon>
        <taxon>Spermatophyta</taxon>
        <taxon>Magnoliopsida</taxon>
        <taxon>eudicotyledons</taxon>
        <taxon>Gunneridae</taxon>
        <taxon>Pentapetalae</taxon>
        <taxon>asterids</taxon>
        <taxon>Ericales</taxon>
        <taxon>Actinidiaceae</taxon>
        <taxon>Actinidia</taxon>
    </lineage>
</organism>
<reference evidence="3" key="2">
    <citation type="journal article" date="2018" name="BMC Genomics">
        <title>A manually annotated Actinidia chinensis var. chinensis (kiwifruit) genome highlights the challenges associated with draft genomes and gene prediction in plants.</title>
        <authorList>
            <person name="Pilkington S.M."/>
            <person name="Crowhurst R."/>
            <person name="Hilario E."/>
            <person name="Nardozza S."/>
            <person name="Fraser L."/>
            <person name="Peng Y."/>
            <person name="Gunaseelan K."/>
            <person name="Simpson R."/>
            <person name="Tahir J."/>
            <person name="Deroles S.C."/>
            <person name="Templeton K."/>
            <person name="Luo Z."/>
            <person name="Davy M."/>
            <person name="Cheng C."/>
            <person name="McNeilage M."/>
            <person name="Scaglione D."/>
            <person name="Liu Y."/>
            <person name="Zhang Q."/>
            <person name="Datson P."/>
            <person name="De Silva N."/>
            <person name="Gardiner S.E."/>
            <person name="Bassett H."/>
            <person name="Chagne D."/>
            <person name="McCallum J."/>
            <person name="Dzierzon H."/>
            <person name="Deng C."/>
            <person name="Wang Y.Y."/>
            <person name="Barron L."/>
            <person name="Manako K."/>
            <person name="Bowen J."/>
            <person name="Foster T.M."/>
            <person name="Erridge Z.A."/>
            <person name="Tiffin H."/>
            <person name="Waite C.N."/>
            <person name="Davies K.M."/>
            <person name="Grierson E.P."/>
            <person name="Laing W.A."/>
            <person name="Kirk R."/>
            <person name="Chen X."/>
            <person name="Wood M."/>
            <person name="Montefiori M."/>
            <person name="Brummell D.A."/>
            <person name="Schwinn K.E."/>
            <person name="Catanach A."/>
            <person name="Fullerton C."/>
            <person name="Li D."/>
            <person name="Meiyalaghan S."/>
            <person name="Nieuwenhuizen N."/>
            <person name="Read N."/>
            <person name="Prakash R."/>
            <person name="Hunter D."/>
            <person name="Zhang H."/>
            <person name="McKenzie M."/>
            <person name="Knabel M."/>
            <person name="Harris A."/>
            <person name="Allan A.C."/>
            <person name="Gleave A."/>
            <person name="Chen A."/>
            <person name="Janssen B.J."/>
            <person name="Plunkett B."/>
            <person name="Ampomah-Dwamena C."/>
            <person name="Voogd C."/>
            <person name="Leif D."/>
            <person name="Lafferty D."/>
            <person name="Souleyre E.J.F."/>
            <person name="Varkonyi-Gasic E."/>
            <person name="Gambi F."/>
            <person name="Hanley J."/>
            <person name="Yao J.L."/>
            <person name="Cheung J."/>
            <person name="David K.M."/>
            <person name="Warren B."/>
            <person name="Marsh K."/>
            <person name="Snowden K.C."/>
            <person name="Lin-Wang K."/>
            <person name="Brian L."/>
            <person name="Martinez-Sanchez M."/>
            <person name="Wang M."/>
            <person name="Ileperuma N."/>
            <person name="Macnee N."/>
            <person name="Campin R."/>
            <person name="McAtee P."/>
            <person name="Drummond R.S.M."/>
            <person name="Espley R.V."/>
            <person name="Ireland H.S."/>
            <person name="Wu R."/>
            <person name="Atkinson R.G."/>
            <person name="Karunairetnam S."/>
            <person name="Bulley S."/>
            <person name="Chunkath S."/>
            <person name="Hanley Z."/>
            <person name="Storey R."/>
            <person name="Thrimawithana A.H."/>
            <person name="Thomson S."/>
            <person name="David C."/>
            <person name="Testolin R."/>
            <person name="Huang H."/>
            <person name="Hellens R.P."/>
            <person name="Schaffer R.J."/>
        </authorList>
    </citation>
    <scope>NUCLEOTIDE SEQUENCE [LARGE SCALE GENOMIC DNA]</scope>
    <source>
        <strain evidence="3">cv. Red5</strain>
    </source>
</reference>
<feature type="chain" id="PRO_5015348459" evidence="1">
    <location>
        <begin position="24"/>
        <end position="81"/>
    </location>
</feature>
<sequence>MKGTTLPLLVLLLCFSHLIYSNAVPITRTRSLMHKPQGYGVSENTHLEKMEGERIVRRMGVELNDYPSSGANNRHTPNPKP</sequence>
<evidence type="ECO:0000313" key="2">
    <source>
        <dbReference type="EMBL" id="PSR89665.1"/>
    </source>
</evidence>
<dbReference type="PANTHER" id="PTHR33474:SF2">
    <property type="entry name" value="TRANSMEMBRANE PROTEIN"/>
    <property type="match status" value="1"/>
</dbReference>